<keyword evidence="6 9" id="KW-0560">Oxidoreductase</keyword>
<feature type="binding site" evidence="9">
    <location>
        <position position="166"/>
    </location>
    <ligand>
        <name>cob(II)alamin</name>
        <dbReference type="ChEBI" id="CHEBI:16304"/>
    </ligand>
</feature>
<keyword evidence="1 9" id="KW-0004">4Fe-4S</keyword>
<dbReference type="EC" id="1.17.99.6" evidence="9"/>
<evidence type="ECO:0000256" key="1">
    <source>
        <dbReference type="ARBA" id="ARBA00022485"/>
    </source>
</evidence>
<dbReference type="GO" id="GO:0046872">
    <property type="term" value="F:metal ion binding"/>
    <property type="evidence" value="ECO:0007669"/>
    <property type="project" value="UniProtKB-KW"/>
</dbReference>
<comment type="pathway">
    <text evidence="9">tRNA modification; tRNA-queuosine biosynthesis.</text>
</comment>
<dbReference type="RefSeq" id="WP_015692496.1">
    <property type="nucleotide sequence ID" value="NC_016940.1"/>
</dbReference>
<evidence type="ECO:0000313" key="12">
    <source>
        <dbReference type="Proteomes" id="UP000007519"/>
    </source>
</evidence>
<dbReference type="HOGENOM" id="CLU_030790_0_0_10"/>
<comment type="subcellular location">
    <subcellularLocation>
        <location evidence="9">Cytoplasm</location>
    </subcellularLocation>
</comment>
<dbReference type="HAMAP" id="MF_00916">
    <property type="entry name" value="QueG"/>
    <property type="match status" value="1"/>
</dbReference>
<feature type="binding site" evidence="9">
    <location>
        <position position="131"/>
    </location>
    <ligand>
        <name>cob(II)alamin</name>
        <dbReference type="ChEBI" id="CHEBI:16304"/>
    </ligand>
</feature>
<dbReference type="InterPro" id="IPR017900">
    <property type="entry name" value="4Fe4S_Fe_S_CS"/>
</dbReference>
<dbReference type="NCBIfam" id="TIGR00276">
    <property type="entry name" value="tRNA epoxyqueuosine(34) reductase QueG"/>
    <property type="match status" value="1"/>
</dbReference>
<feature type="binding site" evidence="9">
    <location>
        <position position="191"/>
    </location>
    <ligand>
        <name>[4Fe-4S] cluster</name>
        <dbReference type="ChEBI" id="CHEBI:49883"/>
        <label>1</label>
    </ligand>
</feature>
<feature type="binding site" evidence="9">
    <location>
        <position position="59"/>
    </location>
    <ligand>
        <name>cob(II)alamin</name>
        <dbReference type="ChEBI" id="CHEBI:16304"/>
    </ligand>
</feature>
<dbReference type="GO" id="GO:0008616">
    <property type="term" value="P:tRNA queuosine(34) biosynthetic process"/>
    <property type="evidence" value="ECO:0007669"/>
    <property type="project" value="UniProtKB-UniRule"/>
</dbReference>
<dbReference type="Gene3D" id="3.30.70.20">
    <property type="match status" value="1"/>
</dbReference>
<proteinExistence type="inferred from homology"/>
<feature type="binding site" evidence="9">
    <location>
        <begin position="239"/>
        <end position="240"/>
    </location>
    <ligand>
        <name>cob(II)alamin</name>
        <dbReference type="ChEBI" id="CHEBI:16304"/>
    </ligand>
</feature>
<organism evidence="11 12">
    <name type="scientific">Saprospira grandis (strain Lewin)</name>
    <dbReference type="NCBI Taxonomy" id="984262"/>
    <lineage>
        <taxon>Bacteria</taxon>
        <taxon>Pseudomonadati</taxon>
        <taxon>Bacteroidota</taxon>
        <taxon>Saprospiria</taxon>
        <taxon>Saprospirales</taxon>
        <taxon>Saprospiraceae</taxon>
        <taxon>Saprospira</taxon>
    </lineage>
</organism>
<feature type="binding site" evidence="9">
    <location>
        <position position="152"/>
    </location>
    <ligand>
        <name>cob(II)alamin</name>
        <dbReference type="ChEBI" id="CHEBI:16304"/>
    </ligand>
</feature>
<dbReference type="GO" id="GO:0051539">
    <property type="term" value="F:4 iron, 4 sulfur cluster binding"/>
    <property type="evidence" value="ECO:0007669"/>
    <property type="project" value="UniProtKB-KW"/>
</dbReference>
<keyword evidence="3 9" id="KW-0819">tRNA processing</keyword>
<dbReference type="OrthoDB" id="9784571at2"/>
<feature type="binding site" evidence="9">
    <location>
        <position position="246"/>
    </location>
    <ligand>
        <name>[4Fe-4S] cluster</name>
        <dbReference type="ChEBI" id="CHEBI:49883"/>
        <label>1</label>
    </ligand>
</feature>
<dbReference type="PANTHER" id="PTHR30002:SF4">
    <property type="entry name" value="EPOXYQUEUOSINE REDUCTASE"/>
    <property type="match status" value="1"/>
</dbReference>
<evidence type="ECO:0000256" key="6">
    <source>
        <dbReference type="ARBA" id="ARBA00023002"/>
    </source>
</evidence>
<dbReference type="GO" id="GO:0005737">
    <property type="term" value="C:cytoplasm"/>
    <property type="evidence" value="ECO:0007669"/>
    <property type="project" value="UniProtKB-SubCell"/>
</dbReference>
<dbReference type="PANTHER" id="PTHR30002">
    <property type="entry name" value="EPOXYQUEUOSINE REDUCTASE"/>
    <property type="match status" value="1"/>
</dbReference>
<feature type="binding site" evidence="9">
    <location>
        <position position="214"/>
    </location>
    <ligand>
        <name>cob(II)alamin</name>
        <dbReference type="ChEBI" id="CHEBI:16304"/>
    </ligand>
</feature>
<dbReference type="InterPro" id="IPR004453">
    <property type="entry name" value="QueG"/>
</dbReference>
<name>H6L351_SAPGL</name>
<feature type="binding site" evidence="9">
    <location>
        <position position="239"/>
    </location>
    <ligand>
        <name>[4Fe-4S] cluster</name>
        <dbReference type="ChEBI" id="CHEBI:49883"/>
        <label>2</label>
    </ligand>
</feature>
<dbReference type="EMBL" id="CP002831">
    <property type="protein sequence ID" value="AFC24878.1"/>
    <property type="molecule type" value="Genomic_DNA"/>
</dbReference>
<feature type="domain" description="4Fe-4S ferredoxin-type" evidence="10">
    <location>
        <begin position="173"/>
        <end position="205"/>
    </location>
</feature>
<feature type="binding site" evidence="9">
    <location>
        <position position="212"/>
    </location>
    <ligand>
        <name>[4Fe-4S] cluster</name>
        <dbReference type="ChEBI" id="CHEBI:49883"/>
        <label>2</label>
    </ligand>
</feature>
<evidence type="ECO:0000259" key="10">
    <source>
        <dbReference type="PROSITE" id="PS51379"/>
    </source>
</evidence>
<dbReference type="UniPathway" id="UPA00392"/>
<feature type="binding site" evidence="9">
    <location>
        <position position="297"/>
    </location>
    <ligand>
        <name>tRNA</name>
        <dbReference type="ChEBI" id="CHEBI:17843"/>
    </ligand>
</feature>
<dbReference type="InterPro" id="IPR013542">
    <property type="entry name" value="QueG_DUF1730"/>
</dbReference>
<keyword evidence="8 9" id="KW-0411">Iron-sulfur</keyword>
<protein>
    <recommendedName>
        <fullName evidence="9">Epoxyqueuosine reductase</fullName>
        <ecNumber evidence="9">1.17.99.6</ecNumber>
    </recommendedName>
    <alternativeName>
        <fullName evidence="9">Queuosine biosynthesis protein QueG</fullName>
    </alternativeName>
</protein>
<dbReference type="eggNOG" id="COG1600">
    <property type="taxonomic scope" value="Bacteria"/>
</dbReference>
<evidence type="ECO:0000256" key="8">
    <source>
        <dbReference type="ARBA" id="ARBA00023014"/>
    </source>
</evidence>
<comment type="subunit">
    <text evidence="9">Monomer.</text>
</comment>
<evidence type="ECO:0000256" key="3">
    <source>
        <dbReference type="ARBA" id="ARBA00022694"/>
    </source>
</evidence>
<comment type="cofactor">
    <cofactor evidence="9">
        <name>[4Fe-4S] cluster</name>
        <dbReference type="ChEBI" id="CHEBI:49883"/>
    </cofactor>
    <text evidence="9">Binds 2 [4Fe-4S] clusters per monomer.</text>
</comment>
<dbReference type="PROSITE" id="PS51379">
    <property type="entry name" value="4FE4S_FER_2"/>
    <property type="match status" value="1"/>
</dbReference>
<dbReference type="Pfam" id="PF08331">
    <property type="entry name" value="QueG_DUF1730"/>
    <property type="match status" value="1"/>
</dbReference>
<dbReference type="PROSITE" id="PS00198">
    <property type="entry name" value="4FE4S_FER_1"/>
    <property type="match status" value="1"/>
</dbReference>
<reference evidence="11 12" key="1">
    <citation type="journal article" date="2012" name="Stand. Genomic Sci.">
        <title>Complete genome sequencing and analysis of Saprospira grandis str. Lewin, a predatory marine bacterium.</title>
        <authorList>
            <person name="Saw J.H."/>
            <person name="Yuryev A."/>
            <person name="Kanbe M."/>
            <person name="Hou S."/>
            <person name="Young A.G."/>
            <person name="Aizawa S."/>
            <person name="Alam M."/>
        </authorList>
    </citation>
    <scope>NUCLEOTIDE SEQUENCE [LARGE SCALE GENOMIC DNA]</scope>
    <source>
        <strain evidence="11 12">Lewin</strain>
    </source>
</reference>
<evidence type="ECO:0000313" key="11">
    <source>
        <dbReference type="EMBL" id="AFC24878.1"/>
    </source>
</evidence>
<keyword evidence="5 9" id="KW-0671">Queuosine biosynthesis</keyword>
<keyword evidence="7 9" id="KW-0408">Iron</keyword>
<comment type="similarity">
    <text evidence="9">Belongs to the QueG family.</text>
</comment>
<feature type="binding site" evidence="9">
    <location>
        <position position="185"/>
    </location>
    <ligand>
        <name>[4Fe-4S] cluster</name>
        <dbReference type="ChEBI" id="CHEBI:49883"/>
        <label>1</label>
    </ligand>
</feature>
<feature type="binding site" evidence="9">
    <location>
        <position position="155"/>
    </location>
    <ligand>
        <name>cob(II)alamin</name>
        <dbReference type="ChEBI" id="CHEBI:16304"/>
    </ligand>
</feature>
<evidence type="ECO:0000256" key="5">
    <source>
        <dbReference type="ARBA" id="ARBA00022785"/>
    </source>
</evidence>
<evidence type="ECO:0000256" key="2">
    <source>
        <dbReference type="ARBA" id="ARBA00022490"/>
    </source>
</evidence>
<keyword evidence="9" id="KW-0846">Cobalamin</keyword>
<comment type="function">
    <text evidence="9">Catalyzes the conversion of epoxyqueuosine (oQ) to queuosine (Q), which is a hypermodified base found in the wobble positions of tRNA(Asp), tRNA(Asn), tRNA(His) and tRNA(Tyr).</text>
</comment>
<evidence type="ECO:0000256" key="4">
    <source>
        <dbReference type="ARBA" id="ARBA00022723"/>
    </source>
</evidence>
<keyword evidence="4 9" id="KW-0479">Metal-binding</keyword>
<evidence type="ECO:0000256" key="7">
    <source>
        <dbReference type="ARBA" id="ARBA00023004"/>
    </source>
</evidence>
<gene>
    <name evidence="9" type="primary">queG</name>
    <name evidence="11" type="ordered locus">SGRA_2149</name>
</gene>
<dbReference type="GO" id="GO:0052693">
    <property type="term" value="F:epoxyqueuosine reductase activity"/>
    <property type="evidence" value="ECO:0007669"/>
    <property type="project" value="UniProtKB-UniRule"/>
</dbReference>
<comment type="caution">
    <text evidence="9">Lacks conserved residue(s) required for the propagation of feature annotation.</text>
</comment>
<dbReference type="KEGG" id="sgn:SGRA_2149"/>
<sequence length="309" mass="35928">MDKYELTAKLRAAALAEGFDNLRIAQARELTEEGRRLEAWLNKGYQGKMQYLENHFEKRIDPRKLVDGAKSVVSLSFNYFPEEQQVEGAPKLAKYAYGEDYHYVLKAKLRHLLALLETELGRPINGRAFVDSAPVLERDWAKHSGLGWIGKNTLLISKQRGSFFFLAELIIDVDLVYDGPIKDYCGRCRRCIDACPTQAISEKGYIMDGSKCISYFTIELRDELPAEYKGQFADWMFGCDICQDVCPWNRFSRPHQEEAFRPKENLLEMRREDWMELTEEVFRKVFKKSAVKRTKYKGLMRNLAFLEEA</sequence>
<dbReference type="STRING" id="984262.SGRA_2149"/>
<dbReference type="InterPro" id="IPR017896">
    <property type="entry name" value="4Fe4S_Fe-S-bd"/>
</dbReference>
<accession>H6L351</accession>
<keyword evidence="2 9" id="KW-0963">Cytoplasm</keyword>
<comment type="catalytic activity">
    <reaction evidence="9">
        <text>epoxyqueuosine(34) in tRNA + AH2 = queuosine(34) in tRNA + A + H2O</text>
        <dbReference type="Rhea" id="RHEA:32159"/>
        <dbReference type="Rhea" id="RHEA-COMP:18571"/>
        <dbReference type="Rhea" id="RHEA-COMP:18582"/>
        <dbReference type="ChEBI" id="CHEBI:13193"/>
        <dbReference type="ChEBI" id="CHEBI:15377"/>
        <dbReference type="ChEBI" id="CHEBI:17499"/>
        <dbReference type="ChEBI" id="CHEBI:194431"/>
        <dbReference type="ChEBI" id="CHEBI:194443"/>
        <dbReference type="EC" id="1.17.99.6"/>
    </reaction>
</comment>
<evidence type="ECO:0000256" key="9">
    <source>
        <dbReference type="HAMAP-Rule" id="MF_00916"/>
    </source>
</evidence>
<keyword evidence="12" id="KW-1185">Reference proteome</keyword>
<dbReference type="AlphaFoldDB" id="H6L351"/>
<feature type="binding site" evidence="9">
    <location>
        <position position="188"/>
    </location>
    <ligand>
        <name>[4Fe-4S] cluster</name>
        <dbReference type="ChEBI" id="CHEBI:49883"/>
        <label>1</label>
    </ligand>
</feature>
<dbReference type="GO" id="GO:0031419">
    <property type="term" value="F:cobalamin binding"/>
    <property type="evidence" value="ECO:0007669"/>
    <property type="project" value="UniProtKB-KW"/>
</dbReference>
<feature type="binding site" evidence="9">
    <location>
        <position position="195"/>
    </location>
    <ligand>
        <name>[4Fe-4S] cluster</name>
        <dbReference type="ChEBI" id="CHEBI:49883"/>
        <label>2</label>
    </ligand>
</feature>
<feature type="active site" description="Proton donor" evidence="9">
    <location>
        <position position="131"/>
    </location>
</feature>
<dbReference type="Pfam" id="PF13484">
    <property type="entry name" value="Fer4_16"/>
    <property type="match status" value="1"/>
</dbReference>
<keyword evidence="9" id="KW-0170">Cobalt</keyword>
<comment type="cofactor">
    <cofactor evidence="9">
        <name>cob(II)alamin</name>
        <dbReference type="ChEBI" id="CHEBI:16304"/>
    </cofactor>
</comment>
<dbReference type="SUPFAM" id="SSF46548">
    <property type="entry name" value="alpha-helical ferredoxin"/>
    <property type="match status" value="1"/>
</dbReference>
<dbReference type="Proteomes" id="UP000007519">
    <property type="component" value="Chromosome"/>
</dbReference>
<feature type="binding site" evidence="9">
    <location>
        <position position="242"/>
    </location>
    <ligand>
        <name>[4Fe-4S] cluster</name>
        <dbReference type="ChEBI" id="CHEBI:49883"/>
        <label>2</label>
    </ligand>
</feature>